<feature type="coiled-coil region" evidence="1">
    <location>
        <begin position="148"/>
        <end position="224"/>
    </location>
</feature>
<evidence type="ECO:0000256" key="1">
    <source>
        <dbReference type="SAM" id="Coils"/>
    </source>
</evidence>
<accession>A0AA39F3L7</accession>
<protein>
    <submittedName>
        <fullName evidence="2">Uncharacterized protein</fullName>
    </submittedName>
</protein>
<dbReference type="EMBL" id="JAQQBR010001834">
    <property type="protein sequence ID" value="KAK0162317.1"/>
    <property type="molecule type" value="Genomic_DNA"/>
</dbReference>
<sequence length="297" mass="33996">MKKNDLKKMDSSKKIARNLSIKINDKNDTAAAPTVAGTSSSTKDSSFHYQRLNFEQKFSQSEVTSRLKSLSDAINETSAENVALGKEVSNLLSKLEIEPHLLSREARDGLDKVAAILKKEDLAEVSEMALAINMEKRKRNDISIAREDRELKKKYEDLCCQYATLEEKLRTVQEKVSSLTELVNTSKLDEEIDHSEMIHNAAKLNDYKKTCDNLDQELADMQLTDDFPEKIITKYKQCMQSTGELAELNSFLNQYGYLPPDILEAKAYLEQQEKRRQEIKNKLDEKLNSFCLKKNEK</sequence>
<reference evidence="2" key="1">
    <citation type="journal article" date="2023" name="bioRxiv">
        <title>Scaffold-level genome assemblies of two parasitoid biocontrol wasps reveal the parthenogenesis mechanism and an associated novel virus.</title>
        <authorList>
            <person name="Inwood S."/>
            <person name="Skelly J."/>
            <person name="Guhlin J."/>
            <person name="Harrop T."/>
            <person name="Goldson S."/>
            <person name="Dearden P."/>
        </authorList>
    </citation>
    <scope>NUCLEOTIDE SEQUENCE</scope>
    <source>
        <strain evidence="2">Lincoln</strain>
        <tissue evidence="2">Whole body</tissue>
    </source>
</reference>
<feature type="coiled-coil region" evidence="1">
    <location>
        <begin position="262"/>
        <end position="289"/>
    </location>
</feature>
<keyword evidence="1" id="KW-0175">Coiled coil</keyword>
<gene>
    <name evidence="2" type="ORF">PV327_008664</name>
</gene>
<evidence type="ECO:0000313" key="2">
    <source>
        <dbReference type="EMBL" id="KAK0162317.1"/>
    </source>
</evidence>
<organism evidence="2 3">
    <name type="scientific">Microctonus hyperodae</name>
    <name type="common">Parasitoid wasp</name>
    <dbReference type="NCBI Taxonomy" id="165561"/>
    <lineage>
        <taxon>Eukaryota</taxon>
        <taxon>Metazoa</taxon>
        <taxon>Ecdysozoa</taxon>
        <taxon>Arthropoda</taxon>
        <taxon>Hexapoda</taxon>
        <taxon>Insecta</taxon>
        <taxon>Pterygota</taxon>
        <taxon>Neoptera</taxon>
        <taxon>Endopterygota</taxon>
        <taxon>Hymenoptera</taxon>
        <taxon>Apocrita</taxon>
        <taxon>Ichneumonoidea</taxon>
        <taxon>Braconidae</taxon>
        <taxon>Euphorinae</taxon>
        <taxon>Microctonus</taxon>
    </lineage>
</organism>
<dbReference type="Proteomes" id="UP001168972">
    <property type="component" value="Unassembled WGS sequence"/>
</dbReference>
<name>A0AA39F3L7_MICHY</name>
<dbReference type="InterPro" id="IPR026243">
    <property type="entry name" value="HAUS1"/>
</dbReference>
<reference evidence="2" key="2">
    <citation type="submission" date="2023-03" db="EMBL/GenBank/DDBJ databases">
        <authorList>
            <person name="Inwood S.N."/>
            <person name="Skelly J.G."/>
            <person name="Guhlin J."/>
            <person name="Harrop T.W.R."/>
            <person name="Goldson S.G."/>
            <person name="Dearden P.K."/>
        </authorList>
    </citation>
    <scope>NUCLEOTIDE SEQUENCE</scope>
    <source>
        <strain evidence="2">Lincoln</strain>
        <tissue evidence="2">Whole body</tissue>
    </source>
</reference>
<keyword evidence="3" id="KW-1185">Reference proteome</keyword>
<comment type="caution">
    <text evidence="2">The sequence shown here is derived from an EMBL/GenBank/DDBJ whole genome shotgun (WGS) entry which is preliminary data.</text>
</comment>
<dbReference type="AlphaFoldDB" id="A0AA39F3L7"/>
<proteinExistence type="predicted"/>
<dbReference type="Pfam" id="PF25762">
    <property type="entry name" value="HAUS1"/>
    <property type="match status" value="1"/>
</dbReference>
<evidence type="ECO:0000313" key="3">
    <source>
        <dbReference type="Proteomes" id="UP001168972"/>
    </source>
</evidence>